<evidence type="ECO:0000313" key="2">
    <source>
        <dbReference type="EMBL" id="KAK6333788.1"/>
    </source>
</evidence>
<dbReference type="Pfam" id="PF00657">
    <property type="entry name" value="Lipase_GDSL"/>
    <property type="match status" value="1"/>
</dbReference>
<comment type="caution">
    <text evidence="2">The sequence shown here is derived from an EMBL/GenBank/DDBJ whole genome shotgun (WGS) entry which is preliminary data.</text>
</comment>
<reference evidence="2 3" key="1">
    <citation type="submission" date="2019-10" db="EMBL/GenBank/DDBJ databases">
        <authorList>
            <person name="Palmer J.M."/>
        </authorList>
    </citation>
    <scope>NUCLEOTIDE SEQUENCE [LARGE SCALE GENOMIC DNA]</scope>
    <source>
        <strain evidence="2 3">TWF730</strain>
    </source>
</reference>
<dbReference type="EMBL" id="JAVHNS010000016">
    <property type="protein sequence ID" value="KAK6333788.1"/>
    <property type="molecule type" value="Genomic_DNA"/>
</dbReference>
<name>A0AAV9U1N9_9PEZI</name>
<feature type="signal peptide" evidence="1">
    <location>
        <begin position="1"/>
        <end position="18"/>
    </location>
</feature>
<dbReference type="Gene3D" id="3.40.50.1110">
    <property type="entry name" value="SGNH hydrolase"/>
    <property type="match status" value="1"/>
</dbReference>
<dbReference type="CDD" id="cd01846">
    <property type="entry name" value="fatty_acyltransferase_like"/>
    <property type="match status" value="1"/>
</dbReference>
<dbReference type="Proteomes" id="UP001373714">
    <property type="component" value="Unassembled WGS sequence"/>
</dbReference>
<protein>
    <recommendedName>
        <fullName evidence="4">Lysophospholipase A</fullName>
    </recommendedName>
</protein>
<dbReference type="InterPro" id="IPR001087">
    <property type="entry name" value="GDSL"/>
</dbReference>
<dbReference type="InterPro" id="IPR036514">
    <property type="entry name" value="SGNH_hydro_sf"/>
</dbReference>
<keyword evidence="3" id="KW-1185">Reference proteome</keyword>
<accession>A0AAV9U1N9</accession>
<keyword evidence="1" id="KW-0732">Signal</keyword>
<feature type="chain" id="PRO_5043407128" description="Lysophospholipase A" evidence="1">
    <location>
        <begin position="19"/>
        <end position="330"/>
    </location>
</feature>
<dbReference type="SUPFAM" id="SSF52266">
    <property type="entry name" value="SGNH hydrolase"/>
    <property type="match status" value="1"/>
</dbReference>
<evidence type="ECO:0000256" key="1">
    <source>
        <dbReference type="SAM" id="SignalP"/>
    </source>
</evidence>
<organism evidence="2 3">
    <name type="scientific">Orbilia blumenaviensis</name>
    <dbReference type="NCBI Taxonomy" id="1796055"/>
    <lineage>
        <taxon>Eukaryota</taxon>
        <taxon>Fungi</taxon>
        <taxon>Dikarya</taxon>
        <taxon>Ascomycota</taxon>
        <taxon>Pezizomycotina</taxon>
        <taxon>Orbiliomycetes</taxon>
        <taxon>Orbiliales</taxon>
        <taxon>Orbiliaceae</taxon>
        <taxon>Orbilia</taxon>
    </lineage>
</organism>
<evidence type="ECO:0008006" key="4">
    <source>
        <dbReference type="Google" id="ProtNLM"/>
    </source>
</evidence>
<gene>
    <name evidence="2" type="ORF">TWF730_003971</name>
</gene>
<sequence>MRISTLVSALGLLVTSYAAPLERRTNSLTFKGKEITHFLAFGDSYTYIDGTYGHPGYSFIGDTFHNVYTQEELETSEIKLNSRRSSEEQKLITCAGHQTEYLTGCYSGRPSDCDIPLWNFAFAGADTTSALLMPHHDYTVNLEDQVINYLKSADSVLDLPRSSTLVAFWIGINDVNDSNKWKNVTFTDFYQADIDYLYDSVEKMYAAGYKNFLFMNVPSRNDGLKNNTAIWNTILEHERHSFNRRHIKDLEVETYKYDVDKEFKKILEHPTRYGFENWTGYCASYAQPDIVWNYAKYGCLPIDKYFWFNGGHITYKTHQIIAEDLKKAMA</sequence>
<dbReference type="GO" id="GO:0016788">
    <property type="term" value="F:hydrolase activity, acting on ester bonds"/>
    <property type="evidence" value="ECO:0007669"/>
    <property type="project" value="InterPro"/>
</dbReference>
<evidence type="ECO:0000313" key="3">
    <source>
        <dbReference type="Proteomes" id="UP001373714"/>
    </source>
</evidence>
<dbReference type="AlphaFoldDB" id="A0AAV9U1N9"/>
<proteinExistence type="predicted"/>